<dbReference type="InterPro" id="IPR001611">
    <property type="entry name" value="Leu-rich_rpt"/>
</dbReference>
<reference evidence="1 2" key="1">
    <citation type="submission" date="2023-01" db="EMBL/GenBank/DDBJ databases">
        <authorList>
            <person name="Kreplak J."/>
        </authorList>
    </citation>
    <scope>NUCLEOTIDE SEQUENCE [LARGE SCALE GENOMIC DNA]</scope>
</reference>
<dbReference type="InterPro" id="IPR032675">
    <property type="entry name" value="LRR_dom_sf"/>
</dbReference>
<evidence type="ECO:0000313" key="2">
    <source>
        <dbReference type="Proteomes" id="UP001157006"/>
    </source>
</evidence>
<dbReference type="Proteomes" id="UP001157006">
    <property type="component" value="Chromosome 1S"/>
</dbReference>
<dbReference type="AlphaFoldDB" id="A0AAV0Z5N4"/>
<gene>
    <name evidence="1" type="ORF">VFH_I017440</name>
</gene>
<keyword evidence="2" id="KW-1185">Reference proteome</keyword>
<dbReference type="Pfam" id="PF00560">
    <property type="entry name" value="LRR_1"/>
    <property type="match status" value="1"/>
</dbReference>
<evidence type="ECO:0000313" key="1">
    <source>
        <dbReference type="EMBL" id="CAI8592002.1"/>
    </source>
</evidence>
<proteinExistence type="predicted"/>
<dbReference type="SUPFAM" id="SSF52058">
    <property type="entry name" value="L domain-like"/>
    <property type="match status" value="1"/>
</dbReference>
<accession>A0AAV0Z5N4</accession>
<organism evidence="1 2">
    <name type="scientific">Vicia faba</name>
    <name type="common">Broad bean</name>
    <name type="synonym">Faba vulgaris</name>
    <dbReference type="NCBI Taxonomy" id="3906"/>
    <lineage>
        <taxon>Eukaryota</taxon>
        <taxon>Viridiplantae</taxon>
        <taxon>Streptophyta</taxon>
        <taxon>Embryophyta</taxon>
        <taxon>Tracheophyta</taxon>
        <taxon>Spermatophyta</taxon>
        <taxon>Magnoliopsida</taxon>
        <taxon>eudicotyledons</taxon>
        <taxon>Gunneridae</taxon>
        <taxon>Pentapetalae</taxon>
        <taxon>rosids</taxon>
        <taxon>fabids</taxon>
        <taxon>Fabales</taxon>
        <taxon>Fabaceae</taxon>
        <taxon>Papilionoideae</taxon>
        <taxon>50 kb inversion clade</taxon>
        <taxon>NPAAA clade</taxon>
        <taxon>Hologalegina</taxon>
        <taxon>IRL clade</taxon>
        <taxon>Fabeae</taxon>
        <taxon>Vicia</taxon>
    </lineage>
</organism>
<dbReference type="Gene3D" id="3.80.10.10">
    <property type="entry name" value="Ribonuclease Inhibitor"/>
    <property type="match status" value="1"/>
</dbReference>
<sequence>MGWNLLRQFKNHRTFSSWVNYLEQFSPYLNLIHLIFHLNDNQLEGSIPVSDDQGQPGLDMLLMAQHLDLSDNNFNFSDIPSWVYASSMPDLTTVILKDNQLSGTLNLSSGYRRSRQLIDLQNNGITELELGNQKLNFDLRQLRQVLFVK</sequence>
<protein>
    <submittedName>
        <fullName evidence="1">Uncharacterized protein</fullName>
    </submittedName>
</protein>
<dbReference type="EMBL" id="OX451735">
    <property type="protein sequence ID" value="CAI8592002.1"/>
    <property type="molecule type" value="Genomic_DNA"/>
</dbReference>
<name>A0AAV0Z5N4_VICFA</name>